<evidence type="ECO:0000256" key="1">
    <source>
        <dbReference type="ARBA" id="ARBA00009469"/>
    </source>
</evidence>
<protein>
    <recommendedName>
        <fullName evidence="2">glycylpeptide N-tetradecanoyltransferase</fullName>
        <ecNumber evidence="2">2.3.1.97</ecNumber>
    </recommendedName>
    <alternativeName>
        <fullName evidence="5">Myristoyl-CoA:protein N-myristoyltransferase</fullName>
    </alternativeName>
</protein>
<dbReference type="SUPFAM" id="SSF55729">
    <property type="entry name" value="Acyl-CoA N-acyltransferases (Nat)"/>
    <property type="match status" value="1"/>
</dbReference>
<dbReference type="PANTHER" id="PTHR11377:SF5">
    <property type="entry name" value="GLYCYLPEPTIDE N-TETRADECANOYLTRANSFERASE"/>
    <property type="match status" value="1"/>
</dbReference>
<dbReference type="InterPro" id="IPR000903">
    <property type="entry name" value="NMT"/>
</dbReference>
<dbReference type="EC" id="2.3.1.97" evidence="2"/>
<dbReference type="AlphaFoldDB" id="A0A6C0AL28"/>
<keyword evidence="4" id="KW-0012">Acyltransferase</keyword>
<proteinExistence type="inferred from homology"/>
<organism evidence="7">
    <name type="scientific">viral metagenome</name>
    <dbReference type="NCBI Taxonomy" id="1070528"/>
    <lineage>
        <taxon>unclassified sequences</taxon>
        <taxon>metagenomes</taxon>
        <taxon>organismal metagenomes</taxon>
    </lineage>
</organism>
<name>A0A6C0AL28_9ZZZZ</name>
<dbReference type="Pfam" id="PF01233">
    <property type="entry name" value="NMT"/>
    <property type="match status" value="1"/>
</dbReference>
<dbReference type="GO" id="GO:0004379">
    <property type="term" value="F:glycylpeptide N-tetradecanoyltransferase activity"/>
    <property type="evidence" value="ECO:0007669"/>
    <property type="project" value="UniProtKB-EC"/>
</dbReference>
<dbReference type="InterPro" id="IPR016181">
    <property type="entry name" value="Acyl_CoA_acyltransferase"/>
</dbReference>
<dbReference type="EMBL" id="MN740714">
    <property type="protein sequence ID" value="QHS80514.1"/>
    <property type="molecule type" value="Genomic_DNA"/>
</dbReference>
<keyword evidence="3" id="KW-0808">Transferase</keyword>
<evidence type="ECO:0000256" key="3">
    <source>
        <dbReference type="ARBA" id="ARBA00022679"/>
    </source>
</evidence>
<feature type="domain" description="Glycylpeptide N-tetradecanoyltransferase N-terminal" evidence="6">
    <location>
        <begin position="10"/>
        <end position="146"/>
    </location>
</feature>
<dbReference type="Gene3D" id="3.40.630.170">
    <property type="match status" value="1"/>
</dbReference>
<comment type="similarity">
    <text evidence="1">Belongs to the NMT family.</text>
</comment>
<sequence>MIDRVKIYKPDDIYFECLEVTDLNINSIYNFLLRNYTNYRGRLNVYSKTLLKFYFTIHKSILLVLKDQNKKIIAFISGVFKPLCYKNLGLKIYEKIAYVNFLCISNDYRHLYIAPYLITQLWHFVNMKGGTISIFHTQTKLPKPISVNKYYSRPINIDKLIKAKVFETPKENVSNFITNLKIRYVCNINNSQLIECNDIDSGKICRLLNKFKQKNYIIFNTCTKKYIKQLIKNPDFISLKINNNNKIYAYIDLYIIKEISGQVYNNAYIHNYFYPSNWNLDDKYNFLESVVCFLKMKNVDILTVPDHYMDLQNKNIYLKDFNIKTHIFNYKMASIPERKNGIQIF</sequence>
<dbReference type="GO" id="GO:0005737">
    <property type="term" value="C:cytoplasm"/>
    <property type="evidence" value="ECO:0007669"/>
    <property type="project" value="TreeGrafter"/>
</dbReference>
<evidence type="ECO:0000256" key="5">
    <source>
        <dbReference type="ARBA" id="ARBA00031242"/>
    </source>
</evidence>
<dbReference type="InterPro" id="IPR022676">
    <property type="entry name" value="NMT_N"/>
</dbReference>
<evidence type="ECO:0000259" key="6">
    <source>
        <dbReference type="Pfam" id="PF01233"/>
    </source>
</evidence>
<reference evidence="7" key="1">
    <citation type="journal article" date="2020" name="Nature">
        <title>Giant virus diversity and host interactions through global metagenomics.</title>
        <authorList>
            <person name="Schulz F."/>
            <person name="Roux S."/>
            <person name="Paez-Espino D."/>
            <person name="Jungbluth S."/>
            <person name="Walsh D.A."/>
            <person name="Denef V.J."/>
            <person name="McMahon K.D."/>
            <person name="Konstantinidis K.T."/>
            <person name="Eloe-Fadrosh E.A."/>
            <person name="Kyrpides N.C."/>
            <person name="Woyke T."/>
        </authorList>
    </citation>
    <scope>NUCLEOTIDE SEQUENCE</scope>
    <source>
        <strain evidence="7">GVMAG-S-1091796-13</strain>
    </source>
</reference>
<evidence type="ECO:0000313" key="7">
    <source>
        <dbReference type="EMBL" id="QHS80514.1"/>
    </source>
</evidence>
<evidence type="ECO:0000256" key="2">
    <source>
        <dbReference type="ARBA" id="ARBA00012923"/>
    </source>
</evidence>
<evidence type="ECO:0000256" key="4">
    <source>
        <dbReference type="ARBA" id="ARBA00023315"/>
    </source>
</evidence>
<accession>A0A6C0AL28</accession>
<dbReference type="PANTHER" id="PTHR11377">
    <property type="entry name" value="N-MYRISTOYL TRANSFERASE"/>
    <property type="match status" value="1"/>
</dbReference>